<protein>
    <recommendedName>
        <fullName evidence="3">C2H2-type domain-containing protein</fullName>
    </recommendedName>
</protein>
<evidence type="ECO:0008006" key="3">
    <source>
        <dbReference type="Google" id="ProtNLM"/>
    </source>
</evidence>
<name>A0ABU6JRE8_9GAMM</name>
<dbReference type="Proteomes" id="UP001309705">
    <property type="component" value="Unassembled WGS sequence"/>
</dbReference>
<reference evidence="1 2" key="1">
    <citation type="journal article" date="2017" name="Int. J. Syst. Evol. Microbiol.">
        <title>Brenneria populi subsp. brevivirga subsp. nov. isolated from symptomatic bark of Populus x euramericana canker, and description of Brenneria populi subsp. populi subsp. nov.</title>
        <authorList>
            <person name="Zheng M.H."/>
            <person name="Piao C.G."/>
            <person name="Xue H."/>
            <person name="Guo M.W."/>
            <person name="Li Y."/>
        </authorList>
    </citation>
    <scope>NUCLEOTIDE SEQUENCE [LARGE SCALE GENOMIC DNA]</scope>
    <source>
        <strain evidence="1 2">D9-5</strain>
    </source>
</reference>
<evidence type="ECO:0000313" key="1">
    <source>
        <dbReference type="EMBL" id="MEC5343180.1"/>
    </source>
</evidence>
<gene>
    <name evidence="1" type="ORF">VSX58_11310</name>
</gene>
<comment type="caution">
    <text evidence="1">The sequence shown here is derived from an EMBL/GenBank/DDBJ whole genome shotgun (WGS) entry which is preliminary data.</text>
</comment>
<proteinExistence type="predicted"/>
<evidence type="ECO:0000313" key="2">
    <source>
        <dbReference type="Proteomes" id="UP001309705"/>
    </source>
</evidence>
<dbReference type="EMBL" id="JAYWTM010000007">
    <property type="protein sequence ID" value="MEC5343180.1"/>
    <property type="molecule type" value="Genomic_DNA"/>
</dbReference>
<organism evidence="1 2">
    <name type="scientific">Brenneria populi</name>
    <dbReference type="NCBI Taxonomy" id="1505588"/>
    <lineage>
        <taxon>Bacteria</taxon>
        <taxon>Pseudomonadati</taxon>
        <taxon>Pseudomonadota</taxon>
        <taxon>Gammaproteobacteria</taxon>
        <taxon>Enterobacterales</taxon>
        <taxon>Pectobacteriaceae</taxon>
        <taxon>Brenneria</taxon>
    </lineage>
</organism>
<keyword evidence="2" id="KW-1185">Reference proteome</keyword>
<dbReference type="RefSeq" id="WP_327618155.1">
    <property type="nucleotide sequence ID" value="NZ_JAYWTM010000007.1"/>
</dbReference>
<accession>A0ABU6JRE8</accession>
<sequence length="151" mass="17504">MTQNSEHSLSICQSCLTHFRKVIAACSRWQIPRELYTPINVPVDHGKSIADIMKCYRCGEVIPIFDFERHNGRKPHTVQYRYSKTAGAKYWANTCPNCRALQGHWFLYMEIHEDGSLCHLQSIDDNEYELGQVWGTDEEKLAAILHFDSKL</sequence>